<evidence type="ECO:0000256" key="4">
    <source>
        <dbReference type="ARBA" id="ARBA00023002"/>
    </source>
</evidence>
<dbReference type="EMBL" id="JAWCUI010000009">
    <property type="protein sequence ID" value="KAL1900673.1"/>
    <property type="molecule type" value="Genomic_DNA"/>
</dbReference>
<dbReference type="PRINTS" id="PR00420">
    <property type="entry name" value="RNGMNOXGNASE"/>
</dbReference>
<dbReference type="InterPro" id="IPR050641">
    <property type="entry name" value="RIFMO-like"/>
</dbReference>
<dbReference type="PANTHER" id="PTHR43004:SF19">
    <property type="entry name" value="BINDING MONOOXYGENASE, PUTATIVE (JCVI)-RELATED"/>
    <property type="match status" value="1"/>
</dbReference>
<evidence type="ECO:0000259" key="5">
    <source>
        <dbReference type="Pfam" id="PF01494"/>
    </source>
</evidence>
<evidence type="ECO:0000256" key="1">
    <source>
        <dbReference type="ARBA" id="ARBA00001974"/>
    </source>
</evidence>
<comment type="caution">
    <text evidence="6">The sequence shown here is derived from an EMBL/GenBank/DDBJ whole genome shotgun (WGS) entry which is preliminary data.</text>
</comment>
<evidence type="ECO:0000256" key="2">
    <source>
        <dbReference type="ARBA" id="ARBA00022630"/>
    </source>
</evidence>
<proteinExistence type="predicted"/>
<evidence type="ECO:0000256" key="3">
    <source>
        <dbReference type="ARBA" id="ARBA00022827"/>
    </source>
</evidence>
<gene>
    <name evidence="6" type="ORF">Sste5346_002398</name>
</gene>
<dbReference type="Gene3D" id="3.30.9.10">
    <property type="entry name" value="D-Amino Acid Oxidase, subunit A, domain 2"/>
    <property type="match status" value="1"/>
</dbReference>
<dbReference type="PANTHER" id="PTHR43004">
    <property type="entry name" value="TRK SYSTEM POTASSIUM UPTAKE PROTEIN"/>
    <property type="match status" value="1"/>
</dbReference>
<dbReference type="Pfam" id="PF01494">
    <property type="entry name" value="FAD_binding_3"/>
    <property type="match status" value="1"/>
</dbReference>
<dbReference type="Gene3D" id="3.50.50.60">
    <property type="entry name" value="FAD/NAD(P)-binding domain"/>
    <property type="match status" value="1"/>
</dbReference>
<dbReference type="InterPro" id="IPR036188">
    <property type="entry name" value="FAD/NAD-bd_sf"/>
</dbReference>
<protein>
    <recommendedName>
        <fullName evidence="5">FAD-binding domain-containing protein</fullName>
    </recommendedName>
</protein>
<comment type="cofactor">
    <cofactor evidence="1">
        <name>FAD</name>
        <dbReference type="ChEBI" id="CHEBI:57692"/>
    </cofactor>
</comment>
<keyword evidence="3" id="KW-0274">FAD</keyword>
<dbReference type="Proteomes" id="UP001583186">
    <property type="component" value="Unassembled WGS sequence"/>
</dbReference>
<evidence type="ECO:0000313" key="7">
    <source>
        <dbReference type="Proteomes" id="UP001583186"/>
    </source>
</evidence>
<keyword evidence="4" id="KW-0560">Oxidoreductase</keyword>
<accession>A0ABR3ZLG9</accession>
<name>A0ABR3ZLG9_9PEZI</name>
<organism evidence="6 7">
    <name type="scientific">Sporothrix stenoceras</name>
    <dbReference type="NCBI Taxonomy" id="5173"/>
    <lineage>
        <taxon>Eukaryota</taxon>
        <taxon>Fungi</taxon>
        <taxon>Dikarya</taxon>
        <taxon>Ascomycota</taxon>
        <taxon>Pezizomycotina</taxon>
        <taxon>Sordariomycetes</taxon>
        <taxon>Sordariomycetidae</taxon>
        <taxon>Ophiostomatales</taxon>
        <taxon>Ophiostomataceae</taxon>
        <taxon>Sporothrix</taxon>
    </lineage>
</organism>
<dbReference type="SUPFAM" id="SSF51905">
    <property type="entry name" value="FAD/NAD(P)-binding domain"/>
    <property type="match status" value="1"/>
</dbReference>
<reference evidence="6 7" key="1">
    <citation type="journal article" date="2024" name="IMA Fungus">
        <title>IMA Genome - F19 : A genome assembly and annotation guide to empower mycologists, including annotated draft genome sequences of Ceratocystis pirilliformis, Diaporthe australafricana, Fusarium ophioides, Paecilomyces lecythidis, and Sporothrix stenoceras.</title>
        <authorList>
            <person name="Aylward J."/>
            <person name="Wilson A.M."/>
            <person name="Visagie C.M."/>
            <person name="Spraker J."/>
            <person name="Barnes I."/>
            <person name="Buitendag C."/>
            <person name="Ceriani C."/>
            <person name="Del Mar Angel L."/>
            <person name="du Plessis D."/>
            <person name="Fuchs T."/>
            <person name="Gasser K."/>
            <person name="Kramer D."/>
            <person name="Li W."/>
            <person name="Munsamy K."/>
            <person name="Piso A."/>
            <person name="Price J.L."/>
            <person name="Sonnekus B."/>
            <person name="Thomas C."/>
            <person name="van der Nest A."/>
            <person name="van Dijk A."/>
            <person name="van Heerden A."/>
            <person name="van Vuuren N."/>
            <person name="Yilmaz N."/>
            <person name="Duong T.A."/>
            <person name="van der Merwe N.A."/>
            <person name="Wingfield M.J."/>
            <person name="Wingfield B.D."/>
        </authorList>
    </citation>
    <scope>NUCLEOTIDE SEQUENCE [LARGE SCALE GENOMIC DNA]</scope>
    <source>
        <strain evidence="6 7">CMW 5346</strain>
    </source>
</reference>
<dbReference type="InterPro" id="IPR002938">
    <property type="entry name" value="FAD-bd"/>
</dbReference>
<sequence>MPSKIFGKVPERDPRFFNPPPNNIPVLIVGAGPTGLSLAYLLARLGIRSAVIDKHAVRLGQPKAHAINPRSLEIFRQAGLDIPALRALGASVDDGFWVSYVSGLPGVELCKLPYERQDEDVKALTPEPLLNIAQPVLEVFLEDAVMATELVTIHRCYQWEGVLLGADERPISAVRNRDEEGKVLKIRSEFVVGADGVASAVRAALKNVTFDSPPGVDRPQKTNFYQSIHCRGNVSSLLQPDDTRATLYFCAHPEHAAGIIVYDIALSFVHVTQVNIDGNDDTKRLTADKCTDIVKSCMPTLDFEPLSVTLWQTWPRVASAYSDSSHNHRVFVAGDAAHSFPPQGGLGVNTGFADVHNLAWKLGMALRGGEKHQQDFLKSYTDERKPVATANAVQSAENERVGIEVNPALSRIASDGEAASDLATHVKKQDVQSELQHLAALSKPHFDSLVLQLGYVYGTGQDGTVLLDDVSAFVPSAKPGSRLPHTLLVDGTSILDHVPYDKFVIFYRCVGNIFYPTHDGPLKIHVLDVAPLKPATSWYELVGLDEGAGLLVRPDQYVMCKVSSMEEAMAVVEKYLSRGGM</sequence>
<feature type="domain" description="FAD-binding" evidence="5">
    <location>
        <begin position="24"/>
        <end position="391"/>
    </location>
</feature>
<evidence type="ECO:0000313" key="6">
    <source>
        <dbReference type="EMBL" id="KAL1900673.1"/>
    </source>
</evidence>
<keyword evidence="7" id="KW-1185">Reference proteome</keyword>
<dbReference type="Gene3D" id="3.40.30.120">
    <property type="match status" value="1"/>
</dbReference>
<keyword evidence="2" id="KW-0285">Flavoprotein</keyword>